<dbReference type="Pfam" id="PF00512">
    <property type="entry name" value="HisKA"/>
    <property type="match status" value="1"/>
</dbReference>
<dbReference type="InterPro" id="IPR004358">
    <property type="entry name" value="Sig_transdc_His_kin-like_C"/>
</dbReference>
<keyword evidence="6" id="KW-0808">Transferase</keyword>
<dbReference type="InterPro" id="IPR003661">
    <property type="entry name" value="HisK_dim/P_dom"/>
</dbReference>
<dbReference type="CDD" id="cd06225">
    <property type="entry name" value="HAMP"/>
    <property type="match status" value="1"/>
</dbReference>
<evidence type="ECO:0000256" key="4">
    <source>
        <dbReference type="ARBA" id="ARBA00022475"/>
    </source>
</evidence>
<dbReference type="PROSITE" id="PS50109">
    <property type="entry name" value="HIS_KIN"/>
    <property type="match status" value="1"/>
</dbReference>
<protein>
    <recommendedName>
        <fullName evidence="3">histidine kinase</fullName>
        <ecNumber evidence="3">2.7.13.3</ecNumber>
    </recommendedName>
</protein>
<dbReference type="Gene3D" id="3.30.565.10">
    <property type="entry name" value="Histidine kinase-like ATPase, C-terminal domain"/>
    <property type="match status" value="1"/>
</dbReference>
<dbReference type="InterPro" id="IPR031930">
    <property type="entry name" value="HK_sensor"/>
</dbReference>
<dbReference type="InterPro" id="IPR038428">
    <property type="entry name" value="HK_sensor_dom_sf"/>
</dbReference>
<keyword evidence="5" id="KW-0597">Phosphoprotein</keyword>
<dbReference type="PROSITE" id="PS50885">
    <property type="entry name" value="HAMP"/>
    <property type="match status" value="1"/>
</dbReference>
<comment type="catalytic activity">
    <reaction evidence="1">
        <text>ATP + protein L-histidine = ADP + protein N-phospho-L-histidine.</text>
        <dbReference type="EC" id="2.7.13.3"/>
    </reaction>
</comment>
<accession>A0ABV1RFP8</accession>
<dbReference type="PANTHER" id="PTHR44936:SF10">
    <property type="entry name" value="SENSOR PROTEIN RSTB"/>
    <property type="match status" value="1"/>
</dbReference>
<dbReference type="Pfam" id="PF16750">
    <property type="entry name" value="HK_sensor"/>
    <property type="match status" value="1"/>
</dbReference>
<comment type="caution">
    <text evidence="13">The sequence shown here is derived from an EMBL/GenBank/DDBJ whole genome shotgun (WGS) entry which is preliminary data.</text>
</comment>
<feature type="transmembrane region" description="Helical" evidence="10">
    <location>
        <begin position="153"/>
        <end position="172"/>
    </location>
</feature>
<dbReference type="SMART" id="SM00388">
    <property type="entry name" value="HisKA"/>
    <property type="match status" value="1"/>
</dbReference>
<feature type="domain" description="HAMP" evidence="12">
    <location>
        <begin position="173"/>
        <end position="228"/>
    </location>
</feature>
<dbReference type="PANTHER" id="PTHR44936">
    <property type="entry name" value="SENSOR PROTEIN CREC"/>
    <property type="match status" value="1"/>
</dbReference>
<dbReference type="CDD" id="cd00082">
    <property type="entry name" value="HisKA"/>
    <property type="match status" value="1"/>
</dbReference>
<dbReference type="GO" id="GO:0016301">
    <property type="term" value="F:kinase activity"/>
    <property type="evidence" value="ECO:0007669"/>
    <property type="project" value="UniProtKB-KW"/>
</dbReference>
<keyword evidence="10" id="KW-1133">Transmembrane helix</keyword>
<evidence type="ECO:0000256" key="3">
    <source>
        <dbReference type="ARBA" id="ARBA00012438"/>
    </source>
</evidence>
<dbReference type="PRINTS" id="PR00344">
    <property type="entry name" value="BCTRLSENSOR"/>
</dbReference>
<keyword evidence="4" id="KW-1003">Cell membrane</keyword>
<dbReference type="InterPro" id="IPR003594">
    <property type="entry name" value="HATPase_dom"/>
</dbReference>
<dbReference type="Pfam" id="PF02518">
    <property type="entry name" value="HATPase_c"/>
    <property type="match status" value="1"/>
</dbReference>
<evidence type="ECO:0000256" key="2">
    <source>
        <dbReference type="ARBA" id="ARBA00004651"/>
    </source>
</evidence>
<evidence type="ECO:0000313" key="14">
    <source>
        <dbReference type="Proteomes" id="UP001467690"/>
    </source>
</evidence>
<dbReference type="Pfam" id="PF00672">
    <property type="entry name" value="HAMP"/>
    <property type="match status" value="1"/>
</dbReference>
<dbReference type="InterPro" id="IPR005467">
    <property type="entry name" value="His_kinase_dom"/>
</dbReference>
<keyword evidence="10" id="KW-0472">Membrane</keyword>
<evidence type="ECO:0000259" key="12">
    <source>
        <dbReference type="PROSITE" id="PS50885"/>
    </source>
</evidence>
<proteinExistence type="predicted"/>
<sequence>MNKRLFWKLCLIIATGVVALFYAINMLAQHTEEDMSMLAPEDRQQLNDWGQQAEKLYYAGNKAALHDWLETLKKQENTWVSIVEYEFTKIAGDPLNDIYTERFFLGRSVDWKIHLYLNYNPVMDIPFEQGQKSFLIKLPKRMRPGSYWQTTRFILKIILPMLLLSLLSWVLYHHIMDPLKKLERATREFSKGHFAVRVNQSIGKRNDEISQLANTFDQMAHRIGALINSQRQLIADLSHELRPPLTRLDIAVQSLQDQHNCLQNLERVERESKQIRKLVDDTLTLAWLENERPDIQLETVELVDLIDVIIDDAQFEFPQNKMRIKLPDSALIQQSNHRAIGQATENILRNALRYTPNNKTVEIILSEEPKEFILSIGDEGPGVPEDMLESIFQPFFRVDKARMAHTNSFGLGLALAKRQLESVAARIKASNKPNGGLLMQIYLPKNDKFKT</sequence>
<evidence type="ECO:0000256" key="9">
    <source>
        <dbReference type="ARBA" id="ARBA00022840"/>
    </source>
</evidence>
<evidence type="ECO:0000256" key="8">
    <source>
        <dbReference type="ARBA" id="ARBA00022777"/>
    </source>
</evidence>
<dbReference type="Gene3D" id="3.30.450.170">
    <property type="entry name" value="Two-component histidine kinase, sensor domain"/>
    <property type="match status" value="1"/>
</dbReference>
<dbReference type="SUPFAM" id="SSF55874">
    <property type="entry name" value="ATPase domain of HSP90 chaperone/DNA topoisomerase II/histidine kinase"/>
    <property type="match status" value="1"/>
</dbReference>
<evidence type="ECO:0000256" key="7">
    <source>
        <dbReference type="ARBA" id="ARBA00022741"/>
    </source>
</evidence>
<evidence type="ECO:0000259" key="11">
    <source>
        <dbReference type="PROSITE" id="PS50109"/>
    </source>
</evidence>
<dbReference type="Gene3D" id="6.10.340.10">
    <property type="match status" value="1"/>
</dbReference>
<evidence type="ECO:0000256" key="5">
    <source>
        <dbReference type="ARBA" id="ARBA00022553"/>
    </source>
</evidence>
<dbReference type="EC" id="2.7.13.3" evidence="3"/>
<dbReference type="InterPro" id="IPR003660">
    <property type="entry name" value="HAMP_dom"/>
</dbReference>
<keyword evidence="8 13" id="KW-0418">Kinase</keyword>
<organism evidence="13 14">
    <name type="scientific">Catenovulum sediminis</name>
    <dbReference type="NCBI Taxonomy" id="1740262"/>
    <lineage>
        <taxon>Bacteria</taxon>
        <taxon>Pseudomonadati</taxon>
        <taxon>Pseudomonadota</taxon>
        <taxon>Gammaproteobacteria</taxon>
        <taxon>Alteromonadales</taxon>
        <taxon>Alteromonadaceae</taxon>
        <taxon>Catenovulum</taxon>
    </lineage>
</organism>
<dbReference type="InterPro" id="IPR036890">
    <property type="entry name" value="HATPase_C_sf"/>
</dbReference>
<evidence type="ECO:0000256" key="6">
    <source>
        <dbReference type="ARBA" id="ARBA00022679"/>
    </source>
</evidence>
<dbReference type="RefSeq" id="WP_350401352.1">
    <property type="nucleotide sequence ID" value="NZ_JBELOE010000150.1"/>
</dbReference>
<keyword evidence="14" id="KW-1185">Reference proteome</keyword>
<feature type="transmembrane region" description="Helical" evidence="10">
    <location>
        <begin position="6"/>
        <end position="28"/>
    </location>
</feature>
<dbReference type="Gene3D" id="1.10.287.130">
    <property type="match status" value="1"/>
</dbReference>
<dbReference type="Proteomes" id="UP001467690">
    <property type="component" value="Unassembled WGS sequence"/>
</dbReference>
<dbReference type="InterPro" id="IPR050980">
    <property type="entry name" value="2C_sensor_his_kinase"/>
</dbReference>
<evidence type="ECO:0000256" key="10">
    <source>
        <dbReference type="SAM" id="Phobius"/>
    </source>
</evidence>
<keyword evidence="10" id="KW-0812">Transmembrane</keyword>
<evidence type="ECO:0000313" key="13">
    <source>
        <dbReference type="EMBL" id="MER2491768.1"/>
    </source>
</evidence>
<name>A0ABV1RFP8_9ALTE</name>
<keyword evidence="7" id="KW-0547">Nucleotide-binding</keyword>
<dbReference type="EMBL" id="JBELOE010000150">
    <property type="protein sequence ID" value="MER2491768.1"/>
    <property type="molecule type" value="Genomic_DNA"/>
</dbReference>
<dbReference type="SMART" id="SM00304">
    <property type="entry name" value="HAMP"/>
    <property type="match status" value="1"/>
</dbReference>
<gene>
    <name evidence="13" type="ORF">ABS311_07715</name>
</gene>
<dbReference type="InterPro" id="IPR036097">
    <property type="entry name" value="HisK_dim/P_sf"/>
</dbReference>
<feature type="domain" description="Histidine kinase" evidence="11">
    <location>
        <begin position="236"/>
        <end position="447"/>
    </location>
</feature>
<keyword evidence="9" id="KW-0067">ATP-binding</keyword>
<comment type="subcellular location">
    <subcellularLocation>
        <location evidence="2">Cell membrane</location>
        <topology evidence="2">Multi-pass membrane protein</topology>
    </subcellularLocation>
</comment>
<reference evidence="13 14" key="1">
    <citation type="submission" date="2024-06" db="EMBL/GenBank/DDBJ databases">
        <authorList>
            <person name="Chen R.Y."/>
        </authorList>
    </citation>
    <scope>NUCLEOTIDE SEQUENCE [LARGE SCALE GENOMIC DNA]</scope>
    <source>
        <strain evidence="13 14">D2</strain>
    </source>
</reference>
<dbReference type="SUPFAM" id="SSF158472">
    <property type="entry name" value="HAMP domain-like"/>
    <property type="match status" value="1"/>
</dbReference>
<dbReference type="SMART" id="SM00387">
    <property type="entry name" value="HATPase_c"/>
    <property type="match status" value="1"/>
</dbReference>
<evidence type="ECO:0000256" key="1">
    <source>
        <dbReference type="ARBA" id="ARBA00000085"/>
    </source>
</evidence>
<dbReference type="SUPFAM" id="SSF47384">
    <property type="entry name" value="Homodimeric domain of signal transducing histidine kinase"/>
    <property type="match status" value="1"/>
</dbReference>